<evidence type="ECO:0000313" key="3">
    <source>
        <dbReference type="RefSeq" id="XP_033456439.1"/>
    </source>
</evidence>
<reference evidence="3" key="2">
    <citation type="submission" date="2020-04" db="EMBL/GenBank/DDBJ databases">
        <authorList>
            <consortium name="NCBI Genome Project"/>
        </authorList>
    </citation>
    <scope>NUCLEOTIDE SEQUENCE</scope>
    <source>
        <strain evidence="3">CBS 342.82</strain>
    </source>
</reference>
<gene>
    <name evidence="3" type="ORF">K489DRAFT_65779</name>
</gene>
<dbReference type="Proteomes" id="UP000504637">
    <property type="component" value="Unplaced"/>
</dbReference>
<dbReference type="AlphaFoldDB" id="A0A6J3LUR3"/>
<name>A0A6J3LUR3_9PEZI</name>
<accession>A0A6J3LUR3</accession>
<evidence type="ECO:0000313" key="2">
    <source>
        <dbReference type="Proteomes" id="UP000504637"/>
    </source>
</evidence>
<reference evidence="3" key="3">
    <citation type="submission" date="2025-08" db="UniProtKB">
        <authorList>
            <consortium name="RefSeq"/>
        </authorList>
    </citation>
    <scope>IDENTIFICATION</scope>
    <source>
        <strain evidence="3">CBS 342.82</strain>
    </source>
</reference>
<reference evidence="3" key="1">
    <citation type="submission" date="2020-01" db="EMBL/GenBank/DDBJ databases">
        <authorList>
            <consortium name="DOE Joint Genome Institute"/>
            <person name="Haridas S."/>
            <person name="Albert R."/>
            <person name="Binder M."/>
            <person name="Bloem J."/>
            <person name="Labutti K."/>
            <person name="Salamov A."/>
            <person name="Andreopoulos B."/>
            <person name="Baker S.E."/>
            <person name="Barry K."/>
            <person name="Bills G."/>
            <person name="Bluhm B.H."/>
            <person name="Cannon C."/>
            <person name="Castanera R."/>
            <person name="Culley D.E."/>
            <person name="Daum C."/>
            <person name="Ezra D."/>
            <person name="Gonzalez J.B."/>
            <person name="Henrissat B."/>
            <person name="Kuo A."/>
            <person name="Liang C."/>
            <person name="Lipzen A."/>
            <person name="Lutzoni F."/>
            <person name="Magnuson J."/>
            <person name="Mondo S."/>
            <person name="Nolan M."/>
            <person name="Ohm R."/>
            <person name="Pangilinan J."/>
            <person name="Park H.-J."/>
            <person name="Ramirez L."/>
            <person name="Alfaro M."/>
            <person name="Sun H."/>
            <person name="Tritt A."/>
            <person name="Yoshinaga Y."/>
            <person name="Zwiers L.-H."/>
            <person name="Turgeon B.G."/>
            <person name="Goodwin S.B."/>
            <person name="Spatafora J.W."/>
            <person name="Crous P.W."/>
            <person name="Grigoriev I.V."/>
        </authorList>
    </citation>
    <scope>NUCLEOTIDE SEQUENCE</scope>
    <source>
        <strain evidence="3">CBS 342.82</strain>
    </source>
</reference>
<protein>
    <submittedName>
        <fullName evidence="3">Uncharacterized protein</fullName>
    </submittedName>
</protein>
<feature type="chain" id="PRO_5026926469" evidence="1">
    <location>
        <begin position="31"/>
        <end position="216"/>
    </location>
</feature>
<sequence length="216" mass="24103">MRATRPALIMIATLFSIVVIGESSTEPTRALPMSPKFSLLIRPTCMNALIDIPIVARGSIAGEFGTSTNIIQDSTYIQRENFPCERQHPGRARLGHLDTDKKSFGEWDWTCVCLRDPREQQPGRHGTCTHTHTTHSLFPTTHDHELLLAGDDPASRPEVEMRHLKQSVPVRAILFPSGRALHHFHGFSNHSLFSVQFDGHVTPVTSPAMRIHCESA</sequence>
<organism evidence="3">
    <name type="scientific">Dissoconium aciculare CBS 342.82</name>
    <dbReference type="NCBI Taxonomy" id="1314786"/>
    <lineage>
        <taxon>Eukaryota</taxon>
        <taxon>Fungi</taxon>
        <taxon>Dikarya</taxon>
        <taxon>Ascomycota</taxon>
        <taxon>Pezizomycotina</taxon>
        <taxon>Dothideomycetes</taxon>
        <taxon>Dothideomycetidae</taxon>
        <taxon>Mycosphaerellales</taxon>
        <taxon>Dissoconiaceae</taxon>
        <taxon>Dissoconium</taxon>
    </lineage>
</organism>
<keyword evidence="2" id="KW-1185">Reference proteome</keyword>
<dbReference type="GeneID" id="54366611"/>
<evidence type="ECO:0000256" key="1">
    <source>
        <dbReference type="SAM" id="SignalP"/>
    </source>
</evidence>
<dbReference type="RefSeq" id="XP_033456439.1">
    <property type="nucleotide sequence ID" value="XM_033608811.1"/>
</dbReference>
<keyword evidence="1" id="KW-0732">Signal</keyword>
<feature type="signal peptide" evidence="1">
    <location>
        <begin position="1"/>
        <end position="30"/>
    </location>
</feature>
<proteinExistence type="predicted"/>